<reference evidence="1" key="1">
    <citation type="submission" date="2017-04" db="EMBL/GenBank/DDBJ databases">
        <title>Unveiling RNA virosphere associated with marine microorganisms.</title>
        <authorList>
            <person name="Urayama S."/>
            <person name="Takaki Y."/>
            <person name="Nishi S."/>
            <person name="Yoshida Y."/>
            <person name="Deguchi S."/>
            <person name="Takai K."/>
            <person name="Nunoura T."/>
        </authorList>
    </citation>
    <scope>NUCLEOTIDE SEQUENCE</scope>
</reference>
<evidence type="ECO:0000313" key="1">
    <source>
        <dbReference type="EMBL" id="GBH22159.1"/>
    </source>
</evidence>
<organism evidence="1">
    <name type="scientific">viral metagenome</name>
    <dbReference type="NCBI Taxonomy" id="1070528"/>
    <lineage>
        <taxon>unclassified sequences</taxon>
        <taxon>metagenomes</taxon>
        <taxon>organismal metagenomes</taxon>
    </lineage>
</organism>
<sequence length="179" mass="20357">MKVNFSNVQAPIHRNLENLKLICESHRRVAIIGPSGMGKSFIGRAVDAFSTDYVGSEIDDKWFVNTNKLPETGVCEGTGDNLKSWVKVFDPDLIVVVAIESGQKFKEVMAAKARDYDGENQHFIDHWLKKSKWSARQANNYIVDKTRMHVDIAEWLRIPSIVFVNSPQESIRAGWDHKN</sequence>
<proteinExistence type="predicted"/>
<accession>A0A2V0RA24</accession>
<dbReference type="EMBL" id="BDQA01000711">
    <property type="protein sequence ID" value="GBH22159.1"/>
    <property type="molecule type" value="Genomic_RNA"/>
</dbReference>
<name>A0A2V0RA24_9ZZZZ</name>
<comment type="caution">
    <text evidence="1">The sequence shown here is derived from an EMBL/GenBank/DDBJ whole genome shotgun (WGS) entry which is preliminary data.</text>
</comment>
<protein>
    <submittedName>
        <fullName evidence="1">Uncharacterized protein</fullName>
    </submittedName>
</protein>
<dbReference type="AlphaFoldDB" id="A0A2V0RA24"/>